<reference evidence="1 2" key="1">
    <citation type="journal article" date="2019" name="Int. J. Syst. Evol. Microbiol.">
        <title>The Global Catalogue of Microorganisms (GCM) 10K type strain sequencing project: providing services to taxonomists for standard genome sequencing and annotation.</title>
        <authorList>
            <consortium name="The Broad Institute Genomics Platform"/>
            <consortium name="The Broad Institute Genome Sequencing Center for Infectious Disease"/>
            <person name="Wu L."/>
            <person name="Ma J."/>
        </authorList>
    </citation>
    <scope>NUCLEOTIDE SEQUENCE [LARGE SCALE GENOMIC DNA]</scope>
    <source>
        <strain evidence="1 2">JCM 15976</strain>
    </source>
</reference>
<keyword evidence="2" id="KW-1185">Reference proteome</keyword>
<comment type="caution">
    <text evidence="1">The sequence shown here is derived from an EMBL/GenBank/DDBJ whole genome shotgun (WGS) entry which is preliminary data.</text>
</comment>
<gene>
    <name evidence="1" type="ORF">GCM10009431_03570</name>
</gene>
<dbReference type="Proteomes" id="UP001500736">
    <property type="component" value="Unassembled WGS sequence"/>
</dbReference>
<accession>A0ABN1JE91</accession>
<proteinExistence type="predicted"/>
<protein>
    <submittedName>
        <fullName evidence="1">Uncharacterized protein</fullName>
    </submittedName>
</protein>
<evidence type="ECO:0000313" key="1">
    <source>
        <dbReference type="EMBL" id="GAA0737096.1"/>
    </source>
</evidence>
<dbReference type="EMBL" id="BAAAGF010000001">
    <property type="protein sequence ID" value="GAA0737096.1"/>
    <property type="molecule type" value="Genomic_DNA"/>
</dbReference>
<sequence length="68" mass="7981">METAKDLITEISVLTREIETNYPEIYEHLDENPMTIPNMEHPKVNNKALEDYLESLKQLINKHKKASK</sequence>
<name>A0ABN1JE91_9FLAO</name>
<dbReference type="RefSeq" id="WP_131506399.1">
    <property type="nucleotide sequence ID" value="NZ_BAAAGF010000001.1"/>
</dbReference>
<evidence type="ECO:0000313" key="2">
    <source>
        <dbReference type="Proteomes" id="UP001500736"/>
    </source>
</evidence>
<organism evidence="1 2">
    <name type="scientific">Gaetbulibacter jejuensis</name>
    <dbReference type="NCBI Taxonomy" id="584607"/>
    <lineage>
        <taxon>Bacteria</taxon>
        <taxon>Pseudomonadati</taxon>
        <taxon>Bacteroidota</taxon>
        <taxon>Flavobacteriia</taxon>
        <taxon>Flavobacteriales</taxon>
        <taxon>Flavobacteriaceae</taxon>
        <taxon>Gaetbulibacter</taxon>
    </lineage>
</organism>